<dbReference type="Proteomes" id="UP000323046">
    <property type="component" value="Chromosome"/>
</dbReference>
<gene>
    <name evidence="1" type="ORF">DEJ47_18340</name>
</gene>
<name>A0A5P2BCA3_STRVZ</name>
<dbReference type="AlphaFoldDB" id="A0A5P2BCA3"/>
<organism evidence="1 2">
    <name type="scientific">Streptomyces venezuelae</name>
    <dbReference type="NCBI Taxonomy" id="54571"/>
    <lineage>
        <taxon>Bacteria</taxon>
        <taxon>Bacillati</taxon>
        <taxon>Actinomycetota</taxon>
        <taxon>Actinomycetes</taxon>
        <taxon>Kitasatosporales</taxon>
        <taxon>Streptomycetaceae</taxon>
        <taxon>Streptomyces</taxon>
    </lineage>
</organism>
<protein>
    <submittedName>
        <fullName evidence="1">Uncharacterized protein</fullName>
    </submittedName>
</protein>
<dbReference type="EMBL" id="CP029193">
    <property type="protein sequence ID" value="QES28122.1"/>
    <property type="molecule type" value="Genomic_DNA"/>
</dbReference>
<dbReference type="RefSeq" id="WP_150169690.1">
    <property type="nucleotide sequence ID" value="NZ_CP029193.1"/>
</dbReference>
<proteinExistence type="predicted"/>
<evidence type="ECO:0000313" key="1">
    <source>
        <dbReference type="EMBL" id="QES28122.1"/>
    </source>
</evidence>
<accession>A0A5P2BCA3</accession>
<reference evidence="1 2" key="1">
    <citation type="submission" date="2018-05" db="EMBL/GenBank/DDBJ databases">
        <title>Streptomyces venezuelae.</title>
        <authorList>
            <person name="Kim W."/>
            <person name="Lee N."/>
            <person name="Cho B.-K."/>
        </authorList>
    </citation>
    <scope>NUCLEOTIDE SEQUENCE [LARGE SCALE GENOMIC DNA]</scope>
    <source>
        <strain evidence="1 2">ATCC 14583</strain>
    </source>
</reference>
<dbReference type="OrthoDB" id="3687018at2"/>
<keyword evidence="2" id="KW-1185">Reference proteome</keyword>
<evidence type="ECO:0000313" key="2">
    <source>
        <dbReference type="Proteomes" id="UP000323046"/>
    </source>
</evidence>
<sequence length="272" mass="28934">MARNLWIGAPGRLREIRQAAKSWDRTAELNVTEFKALEGRVTTFAPTRTIRRLKLSFEWLEPDDAQHLARLARRVGTGRGPLVVLDPASVNLLDPYQAAGQSDIPGGWDHWFTMNGDIALARNADGVTTVDCRDAAAAVGWIHGVWAGWPVVPGMRASWLLPEGWDPAVATAQLDWKAADGKYLSSSHAIGASVTAVAPAGAAFVTPVARPGAVGLFGLAGGCLTLDEEPVAHALGDGCPAMVVTAYTDVPAARLPYRNVSLDLVEVRDAAL</sequence>